<dbReference type="PANTHER" id="PTHR13887">
    <property type="entry name" value="GLUTATHIONE S-TRANSFERASE KAPPA"/>
    <property type="match status" value="1"/>
</dbReference>
<keyword evidence="5" id="KW-0413">Isomerase</keyword>
<dbReference type="Proteomes" id="UP000583454">
    <property type="component" value="Unassembled WGS sequence"/>
</dbReference>
<keyword evidence="3" id="KW-1015">Disulfide bond</keyword>
<keyword evidence="1" id="KW-0732">Signal</keyword>
<dbReference type="GO" id="GO:0016853">
    <property type="term" value="F:isomerase activity"/>
    <property type="evidence" value="ECO:0007669"/>
    <property type="project" value="UniProtKB-KW"/>
</dbReference>
<keyword evidence="2" id="KW-0560">Oxidoreductase</keyword>
<dbReference type="EMBL" id="JACHOP010000006">
    <property type="protein sequence ID" value="MBB5757333.1"/>
    <property type="molecule type" value="Genomic_DNA"/>
</dbReference>
<dbReference type="AlphaFoldDB" id="A0A840ZKI4"/>
<reference evidence="5 6" key="1">
    <citation type="submission" date="2020-08" db="EMBL/GenBank/DDBJ databases">
        <title>Genomic Encyclopedia of Type Strains, Phase IV (KMG-IV): sequencing the most valuable type-strain genomes for metagenomic binning, comparative biology and taxonomic classification.</title>
        <authorList>
            <person name="Goeker M."/>
        </authorList>
    </citation>
    <scope>NUCLEOTIDE SEQUENCE [LARGE SCALE GENOMIC DNA]</scope>
    <source>
        <strain evidence="5 6">DSM 2163</strain>
    </source>
</reference>
<dbReference type="SUPFAM" id="SSF52833">
    <property type="entry name" value="Thioredoxin-like"/>
    <property type="match status" value="1"/>
</dbReference>
<evidence type="ECO:0000313" key="5">
    <source>
        <dbReference type="EMBL" id="MBB5757333.1"/>
    </source>
</evidence>
<proteinExistence type="predicted"/>
<keyword evidence="4" id="KW-0676">Redox-active center</keyword>
<protein>
    <submittedName>
        <fullName evidence="5">Putative DsbA family dithiol-disulfide isomerase</fullName>
    </submittedName>
</protein>
<keyword evidence="6" id="KW-1185">Reference proteome</keyword>
<sequence length="217" mass="24244">MNRLTIEFFHDVVCGWCFVMSPRLRRLVQDFPVEIKHRCFVLQDSRERMTEVFGSMPAAKEIILGHWVQCAAADDRPGRIDVEGMRAQPFEYPHGLPGALACKAAEILGGQAAHWDVFDRIQAAHLTENRNVGDEAVLDACAAAVGLDAEAFRAAARRPETRARVEADRRRARILGIRSIPSLVVDERVLPATSNEAALRRMVEGLLDDPILHRRAS</sequence>
<dbReference type="PANTHER" id="PTHR13887:SF14">
    <property type="entry name" value="DISULFIDE BOND FORMATION PROTEIN D"/>
    <property type="match status" value="1"/>
</dbReference>
<evidence type="ECO:0000313" key="6">
    <source>
        <dbReference type="Proteomes" id="UP000583454"/>
    </source>
</evidence>
<dbReference type="GO" id="GO:0016491">
    <property type="term" value="F:oxidoreductase activity"/>
    <property type="evidence" value="ECO:0007669"/>
    <property type="project" value="UniProtKB-KW"/>
</dbReference>
<gene>
    <name evidence="5" type="ORF">HNR00_002044</name>
</gene>
<dbReference type="RefSeq" id="WP_183568758.1">
    <property type="nucleotide sequence ID" value="NZ_JACHOP010000006.1"/>
</dbReference>
<name>A0A840ZKI4_9HYPH</name>
<evidence type="ECO:0000256" key="1">
    <source>
        <dbReference type="ARBA" id="ARBA00022729"/>
    </source>
</evidence>
<dbReference type="InterPro" id="IPR036249">
    <property type="entry name" value="Thioredoxin-like_sf"/>
</dbReference>
<dbReference type="Gene3D" id="3.40.30.10">
    <property type="entry name" value="Glutaredoxin"/>
    <property type="match status" value="1"/>
</dbReference>
<comment type="caution">
    <text evidence="5">The sequence shown here is derived from an EMBL/GenBank/DDBJ whole genome shotgun (WGS) entry which is preliminary data.</text>
</comment>
<evidence type="ECO:0000256" key="3">
    <source>
        <dbReference type="ARBA" id="ARBA00023157"/>
    </source>
</evidence>
<organism evidence="5 6">
    <name type="scientific">Methylorubrum rhodinum</name>
    <dbReference type="NCBI Taxonomy" id="29428"/>
    <lineage>
        <taxon>Bacteria</taxon>
        <taxon>Pseudomonadati</taxon>
        <taxon>Pseudomonadota</taxon>
        <taxon>Alphaproteobacteria</taxon>
        <taxon>Hyphomicrobiales</taxon>
        <taxon>Methylobacteriaceae</taxon>
        <taxon>Methylorubrum</taxon>
    </lineage>
</organism>
<evidence type="ECO:0000256" key="2">
    <source>
        <dbReference type="ARBA" id="ARBA00023002"/>
    </source>
</evidence>
<dbReference type="Pfam" id="PF13743">
    <property type="entry name" value="Thioredoxin_5"/>
    <property type="match status" value="1"/>
</dbReference>
<accession>A0A840ZKI4</accession>
<evidence type="ECO:0000256" key="4">
    <source>
        <dbReference type="ARBA" id="ARBA00023284"/>
    </source>
</evidence>